<organism evidence="2 3">
    <name type="scientific">Nitrincola iocasae</name>
    <dbReference type="NCBI Taxonomy" id="2614693"/>
    <lineage>
        <taxon>Bacteria</taxon>
        <taxon>Pseudomonadati</taxon>
        <taxon>Pseudomonadota</taxon>
        <taxon>Gammaproteobacteria</taxon>
        <taxon>Oceanospirillales</taxon>
        <taxon>Oceanospirillaceae</taxon>
        <taxon>Nitrincola</taxon>
    </lineage>
</organism>
<dbReference type="CDD" id="cd00882">
    <property type="entry name" value="Ras_like_GTPase"/>
    <property type="match status" value="1"/>
</dbReference>
<dbReference type="SUPFAM" id="SSF52540">
    <property type="entry name" value="P-loop containing nucleoside triphosphate hydrolases"/>
    <property type="match status" value="1"/>
</dbReference>
<protein>
    <submittedName>
        <fullName evidence="2">DUF3482 domain-containing protein</fullName>
    </submittedName>
</protein>
<proteinExistence type="predicted"/>
<name>A0A5J6LCR5_9GAMM</name>
<keyword evidence="3" id="KW-1185">Reference proteome</keyword>
<sequence>MVGGAMIADAAHFCVVGHPNKGKSSIVSTLTENDSIQIGVESGTTRQADSFSFIADNRLLLALTDTPGFQRARQVLAWLQQQTVAPHERAARVRAFLDVAEHRQAFPDEVALLTPVMQGAGIIYVTDASGPVSASDLAEMEILRWTGQPRMAVINPMAGSTHQDEWRQTLNQYFQWVRVFDPMSAQLDSRLQLLRAMNELADPAQQRALKRLIQHLETRESGRLSQFAQQLAAYWCGQITLTLDAARLQSGQSPEEALQQSLNKAEESRFQQWMQQCGYSRLELETQLNWVKGFNQLMDTEQWSFWGLKSKELMVVSAATGAAAGSLFDVGTGGSSLLLGAITGGILGTAGGWLVSQQQPGSRLSIPGIKKQHKIGPVKHPNFPFVVMARSLSFLNLLWSRTHAQRDALQLEVKASTWSQAEQVRLLRWAKQLQSDKWSDKSQQALEAWIVAQLSENTDQSAE</sequence>
<evidence type="ECO:0000313" key="3">
    <source>
        <dbReference type="Proteomes" id="UP000325606"/>
    </source>
</evidence>
<dbReference type="GO" id="GO:0005525">
    <property type="term" value="F:GTP binding"/>
    <property type="evidence" value="ECO:0007669"/>
    <property type="project" value="InterPro"/>
</dbReference>
<dbReference type="InterPro" id="IPR027417">
    <property type="entry name" value="P-loop_NTPase"/>
</dbReference>
<dbReference type="EMBL" id="CP044222">
    <property type="protein sequence ID" value="QEW06474.1"/>
    <property type="molecule type" value="Genomic_DNA"/>
</dbReference>
<dbReference type="Proteomes" id="UP000325606">
    <property type="component" value="Chromosome"/>
</dbReference>
<dbReference type="Pfam" id="PF11981">
    <property type="entry name" value="DUF3482"/>
    <property type="match status" value="1"/>
</dbReference>
<evidence type="ECO:0000313" key="2">
    <source>
        <dbReference type="EMBL" id="QEW06474.1"/>
    </source>
</evidence>
<dbReference type="Pfam" id="PF01926">
    <property type="entry name" value="MMR_HSR1"/>
    <property type="match status" value="1"/>
</dbReference>
<dbReference type="InterPro" id="IPR006073">
    <property type="entry name" value="GTP-bd"/>
</dbReference>
<dbReference type="AlphaFoldDB" id="A0A5J6LCR5"/>
<evidence type="ECO:0000259" key="1">
    <source>
        <dbReference type="Pfam" id="PF01926"/>
    </source>
</evidence>
<dbReference type="InterPro" id="IPR021871">
    <property type="entry name" value="DUF3482"/>
</dbReference>
<gene>
    <name evidence="2" type="ORF">F5I99_08100</name>
</gene>
<accession>A0A5J6LCR5</accession>
<dbReference type="KEGG" id="nik:F5I99_08100"/>
<dbReference type="Gene3D" id="3.40.50.300">
    <property type="entry name" value="P-loop containing nucleotide triphosphate hydrolases"/>
    <property type="match status" value="1"/>
</dbReference>
<reference evidence="2 3" key="1">
    <citation type="submission" date="2019-09" db="EMBL/GenBank/DDBJ databases">
        <title>Nitrincola iocasae sp. nov., a bacterium isolated from the sediment collected at a cold seep field in South China Sea.</title>
        <authorList>
            <person name="Zhang H."/>
            <person name="Wang H."/>
            <person name="Li C."/>
        </authorList>
    </citation>
    <scope>NUCLEOTIDE SEQUENCE [LARGE SCALE GENOMIC DNA]</scope>
    <source>
        <strain evidence="2 3">KXZD1103</strain>
    </source>
</reference>
<feature type="domain" description="G" evidence="1">
    <location>
        <begin position="13"/>
        <end position="99"/>
    </location>
</feature>